<evidence type="ECO:0000256" key="3">
    <source>
        <dbReference type="ARBA" id="ARBA00034247"/>
    </source>
</evidence>
<dbReference type="PANTHER" id="PTHR45138">
    <property type="entry name" value="REGULATORY COMPONENTS OF SENSORY TRANSDUCTION SYSTEM"/>
    <property type="match status" value="1"/>
</dbReference>
<dbReference type="InterPro" id="IPR011006">
    <property type="entry name" value="CheY-like_superfamily"/>
</dbReference>
<dbReference type="CDD" id="cd01949">
    <property type="entry name" value="GGDEF"/>
    <property type="match status" value="1"/>
</dbReference>
<organism evidence="7 8">
    <name type="scientific">endosymbiont of Galathealinum brachiosum</name>
    <dbReference type="NCBI Taxonomy" id="2200906"/>
    <lineage>
        <taxon>Bacteria</taxon>
        <taxon>Pseudomonadati</taxon>
        <taxon>Pseudomonadota</taxon>
        <taxon>Gammaproteobacteria</taxon>
        <taxon>sulfur-oxidizing symbionts</taxon>
    </lineage>
</organism>
<dbReference type="SMART" id="SM00448">
    <property type="entry name" value="REC"/>
    <property type="match status" value="1"/>
</dbReference>
<protein>
    <recommendedName>
        <fullName evidence="2">diguanylate cyclase</fullName>
        <ecNumber evidence="2">2.7.7.65</ecNumber>
    </recommendedName>
</protein>
<dbReference type="PANTHER" id="PTHR45138:SF9">
    <property type="entry name" value="DIGUANYLATE CYCLASE DGCM-RELATED"/>
    <property type="match status" value="1"/>
</dbReference>
<evidence type="ECO:0000256" key="4">
    <source>
        <dbReference type="PROSITE-ProRule" id="PRU00169"/>
    </source>
</evidence>
<evidence type="ECO:0000259" key="6">
    <source>
        <dbReference type="PROSITE" id="PS50887"/>
    </source>
</evidence>
<dbReference type="Proteomes" id="UP000254266">
    <property type="component" value="Unassembled WGS sequence"/>
</dbReference>
<dbReference type="Pfam" id="PF00072">
    <property type="entry name" value="Response_reg"/>
    <property type="match status" value="1"/>
</dbReference>
<dbReference type="GO" id="GO:0052621">
    <property type="term" value="F:diguanylate cyclase activity"/>
    <property type="evidence" value="ECO:0007669"/>
    <property type="project" value="UniProtKB-EC"/>
</dbReference>
<comment type="catalytic activity">
    <reaction evidence="3">
        <text>2 GTP = 3',3'-c-di-GMP + 2 diphosphate</text>
        <dbReference type="Rhea" id="RHEA:24898"/>
        <dbReference type="ChEBI" id="CHEBI:33019"/>
        <dbReference type="ChEBI" id="CHEBI:37565"/>
        <dbReference type="ChEBI" id="CHEBI:58805"/>
        <dbReference type="EC" id="2.7.7.65"/>
    </reaction>
</comment>
<dbReference type="AlphaFoldDB" id="A0A370DHX3"/>
<name>A0A370DHX3_9GAMM</name>
<accession>A0A370DHX3</accession>
<dbReference type="SUPFAM" id="SSF55073">
    <property type="entry name" value="Nucleotide cyclase"/>
    <property type="match status" value="1"/>
</dbReference>
<evidence type="ECO:0000256" key="1">
    <source>
        <dbReference type="ARBA" id="ARBA00001946"/>
    </source>
</evidence>
<dbReference type="SUPFAM" id="SSF52172">
    <property type="entry name" value="CheY-like"/>
    <property type="match status" value="1"/>
</dbReference>
<keyword evidence="4" id="KW-0597">Phosphoprotein</keyword>
<dbReference type="NCBIfam" id="TIGR00254">
    <property type="entry name" value="GGDEF"/>
    <property type="match status" value="1"/>
</dbReference>
<gene>
    <name evidence="7" type="ORF">DIZ80_03370</name>
</gene>
<dbReference type="InterPro" id="IPR029787">
    <property type="entry name" value="Nucleotide_cyclase"/>
</dbReference>
<comment type="caution">
    <text evidence="7">The sequence shown here is derived from an EMBL/GenBank/DDBJ whole genome shotgun (WGS) entry which is preliminary data.</text>
</comment>
<dbReference type="CDD" id="cd17546">
    <property type="entry name" value="REC_hyHK_CKI1_RcsC-like"/>
    <property type="match status" value="1"/>
</dbReference>
<reference evidence="7 8" key="1">
    <citation type="journal article" date="2018" name="ISME J.">
        <title>Endosymbiont genomes yield clues of tubeworm success.</title>
        <authorList>
            <person name="Li Y."/>
            <person name="Liles M.R."/>
            <person name="Halanych K.M."/>
        </authorList>
    </citation>
    <scope>NUCLEOTIDE SEQUENCE [LARGE SCALE GENOMIC DNA]</scope>
    <source>
        <strain evidence="7">A1464</strain>
    </source>
</reference>
<evidence type="ECO:0000256" key="2">
    <source>
        <dbReference type="ARBA" id="ARBA00012528"/>
    </source>
</evidence>
<comment type="cofactor">
    <cofactor evidence="1">
        <name>Mg(2+)</name>
        <dbReference type="ChEBI" id="CHEBI:18420"/>
    </cofactor>
</comment>
<evidence type="ECO:0000313" key="8">
    <source>
        <dbReference type="Proteomes" id="UP000254266"/>
    </source>
</evidence>
<dbReference type="Gene3D" id="3.30.70.270">
    <property type="match status" value="1"/>
</dbReference>
<dbReference type="SMART" id="SM00267">
    <property type="entry name" value="GGDEF"/>
    <property type="match status" value="1"/>
</dbReference>
<proteinExistence type="predicted"/>
<dbReference type="GO" id="GO:0043709">
    <property type="term" value="P:cell adhesion involved in single-species biofilm formation"/>
    <property type="evidence" value="ECO:0007669"/>
    <property type="project" value="TreeGrafter"/>
</dbReference>
<dbReference type="GO" id="GO:0005886">
    <property type="term" value="C:plasma membrane"/>
    <property type="evidence" value="ECO:0007669"/>
    <property type="project" value="TreeGrafter"/>
</dbReference>
<sequence>MKVLLVDDTKTERLIISSYLEKMGHSVVVAENGKQAVSLYHSEKPDLVLMDVIMPEMDGHEAARQMRHDENLWVPIIFLSGRVEPDDIFAGIEAGGDDYLTKPVDFRILEAKMISMTRIAKMRRRLINVSTELEVVNSELKKLANVDGLTGLANRRYLDKYLRVEIARSIRNGHQLAVILCDVDHFKKYNDSFGHLKGDDCLKVVAKGLQSVCKRAPDLVARYGGEEFAVVLPDTSLEDAGQLAQAMCDAVSALKFEHPESEHKVVTISMGVYSDEPEKSHDSEFMLKMADDALYIAKDTGRNKIHLS</sequence>
<dbReference type="GO" id="GO:0000160">
    <property type="term" value="P:phosphorelay signal transduction system"/>
    <property type="evidence" value="ECO:0007669"/>
    <property type="project" value="InterPro"/>
</dbReference>
<dbReference type="PROSITE" id="PS50887">
    <property type="entry name" value="GGDEF"/>
    <property type="match status" value="1"/>
</dbReference>
<dbReference type="GO" id="GO:1902201">
    <property type="term" value="P:negative regulation of bacterial-type flagellum-dependent cell motility"/>
    <property type="evidence" value="ECO:0007669"/>
    <property type="project" value="TreeGrafter"/>
</dbReference>
<keyword evidence="8" id="KW-1185">Reference proteome</keyword>
<dbReference type="FunFam" id="3.30.70.270:FF:000001">
    <property type="entry name" value="Diguanylate cyclase domain protein"/>
    <property type="match status" value="1"/>
</dbReference>
<feature type="domain" description="GGDEF" evidence="6">
    <location>
        <begin position="174"/>
        <end position="308"/>
    </location>
</feature>
<evidence type="ECO:0000259" key="5">
    <source>
        <dbReference type="PROSITE" id="PS50110"/>
    </source>
</evidence>
<feature type="modified residue" description="4-aspartylphosphate" evidence="4">
    <location>
        <position position="51"/>
    </location>
</feature>
<dbReference type="EMBL" id="QFXC01000007">
    <property type="protein sequence ID" value="RDH84528.1"/>
    <property type="molecule type" value="Genomic_DNA"/>
</dbReference>
<dbReference type="InterPro" id="IPR001789">
    <property type="entry name" value="Sig_transdc_resp-reg_receiver"/>
</dbReference>
<dbReference type="PROSITE" id="PS50110">
    <property type="entry name" value="RESPONSE_REGULATORY"/>
    <property type="match status" value="1"/>
</dbReference>
<dbReference type="InterPro" id="IPR043128">
    <property type="entry name" value="Rev_trsase/Diguanyl_cyclase"/>
</dbReference>
<dbReference type="InterPro" id="IPR000160">
    <property type="entry name" value="GGDEF_dom"/>
</dbReference>
<dbReference type="Pfam" id="PF00990">
    <property type="entry name" value="GGDEF"/>
    <property type="match status" value="1"/>
</dbReference>
<dbReference type="InterPro" id="IPR050469">
    <property type="entry name" value="Diguanylate_Cyclase"/>
</dbReference>
<dbReference type="Gene3D" id="3.40.50.2300">
    <property type="match status" value="1"/>
</dbReference>
<feature type="domain" description="Response regulatory" evidence="5">
    <location>
        <begin position="2"/>
        <end position="117"/>
    </location>
</feature>
<dbReference type="EC" id="2.7.7.65" evidence="2"/>
<evidence type="ECO:0000313" key="7">
    <source>
        <dbReference type="EMBL" id="RDH84528.1"/>
    </source>
</evidence>